<dbReference type="Proteomes" id="UP000626109">
    <property type="component" value="Unassembled WGS sequence"/>
</dbReference>
<accession>A0A813LHV7</accession>
<dbReference type="InterPro" id="IPR019148">
    <property type="entry name" value="Nuclear_protein_DGCR14_ESS-2"/>
</dbReference>
<name>A0A813LHV7_POLGL</name>
<dbReference type="GO" id="GO:0071013">
    <property type="term" value="C:catalytic step 2 spliceosome"/>
    <property type="evidence" value="ECO:0007669"/>
    <property type="project" value="TreeGrafter"/>
</dbReference>
<comment type="caution">
    <text evidence="5">The sequence shown here is derived from an EMBL/GenBank/DDBJ whole genome shotgun (WGS) entry which is preliminary data.</text>
</comment>
<protein>
    <submittedName>
        <fullName evidence="5">Uncharacterized protein</fullName>
    </submittedName>
</protein>
<gene>
    <name evidence="5" type="ORF">PGLA2088_LOCUS43020</name>
</gene>
<proteinExistence type="inferred from homology"/>
<keyword evidence="3" id="KW-0539">Nucleus</keyword>
<sequence length="379" mass="41521">AATDGSEEPRPPTPQPSPAPGRRELAVESQAPRQTEVRILDVKAIVSAKDPKAASADKAPKLTVEFGRLVPARPGQVVVPDPYPLRTIPARVLTEEDYTEAVSALIERDFFPDLPLLRTRHQLLQARNAGDEHMVQVLEQKLLIMPRPTPMHTPMAATPSAAHEPRRTAPPATPGQGHAEVATAAAARLSAWEREDGASSTATGGQDGLDQNHTLLHLTSGKSVAVDLSSVRLDDFQQVFTSEDNASFEAIVEKDKAKLRQKEWWIEHSEFKQNTQCAQQAAALMAGETQDSHDRGILMTGVHKGRHSLGYHPPGLPQPQMVKPLVEFRNTRFNTKQQVDQDNSLIAAIVIRRARADGISVEEAMAKMAKEGNFTKLFK</sequence>
<comment type="similarity">
    <text evidence="2">Belongs to the ESS2 family.</text>
</comment>
<dbReference type="AlphaFoldDB" id="A0A813LHV7"/>
<evidence type="ECO:0000256" key="1">
    <source>
        <dbReference type="ARBA" id="ARBA00004123"/>
    </source>
</evidence>
<reference evidence="5" key="1">
    <citation type="submission" date="2021-02" db="EMBL/GenBank/DDBJ databases">
        <authorList>
            <person name="Dougan E. K."/>
            <person name="Rhodes N."/>
            <person name="Thang M."/>
            <person name="Chan C."/>
        </authorList>
    </citation>
    <scope>NUCLEOTIDE SEQUENCE</scope>
</reference>
<feature type="compositionally biased region" description="Low complexity" evidence="4">
    <location>
        <begin position="151"/>
        <end position="162"/>
    </location>
</feature>
<dbReference type="Pfam" id="PF09751">
    <property type="entry name" value="Es2"/>
    <property type="match status" value="1"/>
</dbReference>
<feature type="non-terminal residue" evidence="5">
    <location>
        <position position="379"/>
    </location>
</feature>
<feature type="region of interest" description="Disordered" evidence="4">
    <location>
        <begin position="151"/>
        <end position="183"/>
    </location>
</feature>
<comment type="subcellular location">
    <subcellularLocation>
        <location evidence="1">Nucleus</location>
    </subcellularLocation>
</comment>
<evidence type="ECO:0000256" key="2">
    <source>
        <dbReference type="ARBA" id="ARBA00009072"/>
    </source>
</evidence>
<feature type="non-terminal residue" evidence="5">
    <location>
        <position position="1"/>
    </location>
</feature>
<evidence type="ECO:0000256" key="4">
    <source>
        <dbReference type="SAM" id="MobiDB-lite"/>
    </source>
</evidence>
<evidence type="ECO:0000256" key="3">
    <source>
        <dbReference type="ARBA" id="ARBA00023242"/>
    </source>
</evidence>
<dbReference type="PANTHER" id="PTHR12940">
    <property type="entry name" value="ES-2 PROTEIN - RELATED"/>
    <property type="match status" value="1"/>
</dbReference>
<dbReference type="PANTHER" id="PTHR12940:SF0">
    <property type="entry name" value="SPLICING FACTOR ESS-2 HOMOLOG"/>
    <property type="match status" value="1"/>
</dbReference>
<feature type="region of interest" description="Disordered" evidence="4">
    <location>
        <begin position="1"/>
        <end position="33"/>
    </location>
</feature>
<evidence type="ECO:0000313" key="6">
    <source>
        <dbReference type="Proteomes" id="UP000626109"/>
    </source>
</evidence>
<dbReference type="EMBL" id="CAJNNW010034607">
    <property type="protein sequence ID" value="CAE8723271.1"/>
    <property type="molecule type" value="Genomic_DNA"/>
</dbReference>
<evidence type="ECO:0000313" key="5">
    <source>
        <dbReference type="EMBL" id="CAE8723271.1"/>
    </source>
</evidence>
<organism evidence="5 6">
    <name type="scientific">Polarella glacialis</name>
    <name type="common">Dinoflagellate</name>
    <dbReference type="NCBI Taxonomy" id="89957"/>
    <lineage>
        <taxon>Eukaryota</taxon>
        <taxon>Sar</taxon>
        <taxon>Alveolata</taxon>
        <taxon>Dinophyceae</taxon>
        <taxon>Suessiales</taxon>
        <taxon>Suessiaceae</taxon>
        <taxon>Polarella</taxon>
    </lineage>
</organism>